<feature type="transmembrane region" description="Helical" evidence="7">
    <location>
        <begin position="219"/>
        <end position="240"/>
    </location>
</feature>
<evidence type="ECO:0000256" key="5">
    <source>
        <dbReference type="ARBA" id="ARBA00022989"/>
    </source>
</evidence>
<sequence>MAAAMRWSVRLIVFLAGAAGIAVLLGLAVVRLPEFGAREHPYRDATVAVAQRQHAPNVVSSINFDQRGFDTVGEEAILVAAVVGAATLLRLDRDESEEVSRATEKPRLLAATKLSGYLLLPVTLLVGADVVVHGHLTPGGGFQGGVVLATGIHLLYVAGDYPALRRMRPLPWYEFGESGGMGAVVLLGIAGVLSGAGFLANVLPLGSTGQLASAGTVPVFSIAVGLAVGSGMIVLLAQFFRQYLSATGESR</sequence>
<feature type="transmembrane region" description="Helical" evidence="7">
    <location>
        <begin position="142"/>
        <end position="159"/>
    </location>
</feature>
<dbReference type="Pfam" id="PF04039">
    <property type="entry name" value="MnhB"/>
    <property type="match status" value="1"/>
</dbReference>
<comment type="subcellular location">
    <subcellularLocation>
        <location evidence="1">Cell membrane</location>
        <topology evidence="1">Multi-pass membrane protein</topology>
    </subcellularLocation>
</comment>
<dbReference type="EMBL" id="CP046172">
    <property type="protein sequence ID" value="QIS14412.1"/>
    <property type="molecule type" value="Genomic_DNA"/>
</dbReference>
<keyword evidence="3" id="KW-1003">Cell membrane</keyword>
<dbReference type="Proteomes" id="UP000503540">
    <property type="component" value="Chromosome"/>
</dbReference>
<dbReference type="PANTHER" id="PTHR33932:SF4">
    <property type="entry name" value="NA(+)_H(+) ANTIPORTER SUBUNIT B"/>
    <property type="match status" value="1"/>
</dbReference>
<keyword evidence="5 7" id="KW-1133">Transmembrane helix</keyword>
<feature type="domain" description="Na+/H+ antiporter MnhB subunit-related protein" evidence="8">
    <location>
        <begin position="117"/>
        <end position="233"/>
    </location>
</feature>
<evidence type="ECO:0000256" key="4">
    <source>
        <dbReference type="ARBA" id="ARBA00022692"/>
    </source>
</evidence>
<name>A0A6G9YMJ1_9NOCA</name>
<organism evidence="9 10">
    <name type="scientific">Nocardia arthritidis</name>
    <dbReference type="NCBI Taxonomy" id="228602"/>
    <lineage>
        <taxon>Bacteria</taxon>
        <taxon>Bacillati</taxon>
        <taxon>Actinomycetota</taxon>
        <taxon>Actinomycetes</taxon>
        <taxon>Mycobacteriales</taxon>
        <taxon>Nocardiaceae</taxon>
        <taxon>Nocardia</taxon>
    </lineage>
</organism>
<protein>
    <submittedName>
        <fullName evidence="9">Sodium:proton antiporter</fullName>
    </submittedName>
</protein>
<dbReference type="InterPro" id="IPR007182">
    <property type="entry name" value="MnhB"/>
</dbReference>
<dbReference type="PANTHER" id="PTHR33932">
    <property type="entry name" value="NA(+)/H(+) ANTIPORTER SUBUNIT B"/>
    <property type="match status" value="1"/>
</dbReference>
<proteinExistence type="inferred from homology"/>
<reference evidence="9 10" key="1">
    <citation type="journal article" date="2019" name="ACS Chem. Biol.">
        <title>Identification and Mobilization of a Cryptic Antibiotic Biosynthesis Gene Locus from a Human-Pathogenic Nocardia Isolate.</title>
        <authorList>
            <person name="Herisse M."/>
            <person name="Ishida K."/>
            <person name="Porter J.L."/>
            <person name="Howden B."/>
            <person name="Hertweck C."/>
            <person name="Stinear T.P."/>
            <person name="Pidot S.J."/>
        </authorList>
    </citation>
    <scope>NUCLEOTIDE SEQUENCE [LARGE SCALE GENOMIC DNA]</scope>
    <source>
        <strain evidence="9 10">AUSMDU00012717</strain>
    </source>
</reference>
<keyword evidence="6 7" id="KW-0472">Membrane</keyword>
<evidence type="ECO:0000256" key="2">
    <source>
        <dbReference type="ARBA" id="ARBA00009425"/>
    </source>
</evidence>
<evidence type="ECO:0000256" key="3">
    <source>
        <dbReference type="ARBA" id="ARBA00022475"/>
    </source>
</evidence>
<dbReference type="GO" id="GO:0005886">
    <property type="term" value="C:plasma membrane"/>
    <property type="evidence" value="ECO:0007669"/>
    <property type="project" value="UniProtKB-SubCell"/>
</dbReference>
<evidence type="ECO:0000256" key="6">
    <source>
        <dbReference type="ARBA" id="ARBA00023136"/>
    </source>
</evidence>
<accession>A0A6G9YMJ1</accession>
<gene>
    <name evidence="9" type="ORF">F5544_32875</name>
</gene>
<dbReference type="InterPro" id="IPR050622">
    <property type="entry name" value="CPA3_antiporter_subunitB"/>
</dbReference>
<evidence type="ECO:0000256" key="1">
    <source>
        <dbReference type="ARBA" id="ARBA00004651"/>
    </source>
</evidence>
<dbReference type="AlphaFoldDB" id="A0A6G9YMJ1"/>
<comment type="similarity">
    <text evidence="2">Belongs to the CPA3 antiporters (TC 2.A.63) subunit B family.</text>
</comment>
<keyword evidence="4 7" id="KW-0812">Transmembrane</keyword>
<feature type="transmembrane region" description="Helical" evidence="7">
    <location>
        <begin position="12"/>
        <end position="32"/>
    </location>
</feature>
<evidence type="ECO:0000259" key="8">
    <source>
        <dbReference type="Pfam" id="PF04039"/>
    </source>
</evidence>
<evidence type="ECO:0000256" key="7">
    <source>
        <dbReference type="SAM" id="Phobius"/>
    </source>
</evidence>
<evidence type="ECO:0000313" key="9">
    <source>
        <dbReference type="EMBL" id="QIS14412.1"/>
    </source>
</evidence>
<feature type="transmembrane region" description="Helical" evidence="7">
    <location>
        <begin position="180"/>
        <end position="199"/>
    </location>
</feature>
<dbReference type="KEGG" id="nah:F5544_32875"/>
<evidence type="ECO:0000313" key="10">
    <source>
        <dbReference type="Proteomes" id="UP000503540"/>
    </source>
</evidence>
<keyword evidence="10" id="KW-1185">Reference proteome</keyword>